<evidence type="ECO:0000259" key="6">
    <source>
        <dbReference type="Pfam" id="PF03931"/>
    </source>
</evidence>
<dbReference type="Gramene" id="AUR62018266-RA">
    <property type="protein sequence ID" value="AUR62018266-RA:cds"/>
    <property type="gene ID" value="AUR62018266"/>
</dbReference>
<accession>A0A803LSS2</accession>
<dbReference type="Gene3D" id="3.30.710.10">
    <property type="entry name" value="Potassium Channel Kv1.1, Chain A"/>
    <property type="match status" value="1"/>
</dbReference>
<dbReference type="GO" id="GO:0009867">
    <property type="term" value="P:jasmonic acid mediated signaling pathway"/>
    <property type="evidence" value="ECO:0007669"/>
    <property type="project" value="UniProtKB-ARBA"/>
</dbReference>
<evidence type="ECO:0000256" key="4">
    <source>
        <dbReference type="PIRNR" id="PIRNR028729"/>
    </source>
</evidence>
<proteinExistence type="inferred from homology"/>
<feature type="domain" description="SKP1 component POZ" evidence="6">
    <location>
        <begin position="3"/>
        <end position="41"/>
    </location>
</feature>
<dbReference type="GO" id="GO:0006511">
    <property type="term" value="P:ubiquitin-dependent protein catabolic process"/>
    <property type="evidence" value="ECO:0007669"/>
    <property type="project" value="InterPro"/>
</dbReference>
<dbReference type="Pfam" id="PF03931">
    <property type="entry name" value="Skp1_POZ"/>
    <property type="match status" value="1"/>
</dbReference>
<dbReference type="SUPFAM" id="SSF81382">
    <property type="entry name" value="Skp1 dimerisation domain-like"/>
    <property type="match status" value="1"/>
</dbReference>
<dbReference type="UniPathway" id="UPA00143"/>
<keyword evidence="3 4" id="KW-0833">Ubl conjugation pathway</keyword>
<name>A0A803LSS2_CHEQI</name>
<evidence type="ECO:0000259" key="5">
    <source>
        <dbReference type="Pfam" id="PF01466"/>
    </source>
</evidence>
<evidence type="ECO:0000256" key="2">
    <source>
        <dbReference type="ARBA" id="ARBA00009993"/>
    </source>
</evidence>
<dbReference type="FunFam" id="3.30.710.10:FF:000026">
    <property type="entry name" value="E3 ubiquitin ligase complex SCF subunit"/>
    <property type="match status" value="1"/>
</dbReference>
<evidence type="ECO:0000313" key="8">
    <source>
        <dbReference type="Proteomes" id="UP000596660"/>
    </source>
</evidence>
<dbReference type="SMART" id="SM00512">
    <property type="entry name" value="Skp1"/>
    <property type="match status" value="1"/>
</dbReference>
<dbReference type="PANTHER" id="PTHR11165">
    <property type="entry name" value="SKP1"/>
    <property type="match status" value="1"/>
</dbReference>
<dbReference type="InterPro" id="IPR016073">
    <property type="entry name" value="Skp1_comp_POZ"/>
</dbReference>
<sequence>MLSQTIKHMIEDLDDINSPIPVSIVPGKVLSKVIEYCKKHATEDSDSDEQLKQWDKEYANNMDLNTLYNLLLASNYMEIKGLLELLTQCVADMIKGKLPEEIRAHFNIKNDFTPEEEANIRNENSWAFQN</sequence>
<dbReference type="InterPro" id="IPR016897">
    <property type="entry name" value="SKP1"/>
</dbReference>
<reference evidence="7" key="2">
    <citation type="submission" date="2021-03" db="UniProtKB">
        <authorList>
            <consortium name="EnsemblPlants"/>
        </authorList>
    </citation>
    <scope>IDENTIFICATION</scope>
</reference>
<protein>
    <recommendedName>
        <fullName evidence="4">SKP1-like protein</fullName>
    </recommendedName>
</protein>
<dbReference type="InterPro" id="IPR036296">
    <property type="entry name" value="SKP1-like_dim_sf"/>
</dbReference>
<dbReference type="OMA" id="INENAWA"/>
<dbReference type="PIRSF" id="PIRSF028729">
    <property type="entry name" value="E3_ubiquit_lig_SCF_Skp"/>
    <property type="match status" value="1"/>
</dbReference>
<dbReference type="GO" id="GO:0016567">
    <property type="term" value="P:protein ubiquitination"/>
    <property type="evidence" value="ECO:0007669"/>
    <property type="project" value="UniProtKB-UniRule"/>
</dbReference>
<evidence type="ECO:0000313" key="7">
    <source>
        <dbReference type="EnsemblPlants" id="AUR62018266-RA:cds"/>
    </source>
</evidence>
<evidence type="ECO:0000256" key="1">
    <source>
        <dbReference type="ARBA" id="ARBA00004906"/>
    </source>
</evidence>
<keyword evidence="8" id="KW-1185">Reference proteome</keyword>
<dbReference type="InterPro" id="IPR016072">
    <property type="entry name" value="Skp1_comp_dimer"/>
</dbReference>
<dbReference type="InterPro" id="IPR011333">
    <property type="entry name" value="SKP1/BTB/POZ_sf"/>
</dbReference>
<dbReference type="Pfam" id="PF01466">
    <property type="entry name" value="Skp1"/>
    <property type="match status" value="1"/>
</dbReference>
<dbReference type="InterPro" id="IPR001232">
    <property type="entry name" value="SKP1-like"/>
</dbReference>
<dbReference type="Proteomes" id="UP000596660">
    <property type="component" value="Unplaced"/>
</dbReference>
<comment type="similarity">
    <text evidence="2 4">Belongs to the SKP1 family.</text>
</comment>
<feature type="domain" description="SKP1 component dimerisation" evidence="5">
    <location>
        <begin position="80"/>
        <end position="127"/>
    </location>
</feature>
<dbReference type="SUPFAM" id="SSF54695">
    <property type="entry name" value="POZ domain"/>
    <property type="match status" value="1"/>
</dbReference>
<dbReference type="EnsemblPlants" id="AUR62018266-RA">
    <property type="protein sequence ID" value="AUR62018266-RA:cds"/>
    <property type="gene ID" value="AUR62018266"/>
</dbReference>
<comment type="pathway">
    <text evidence="1 4">Protein modification; protein ubiquitination.</text>
</comment>
<reference evidence="7" key="1">
    <citation type="journal article" date="2017" name="Nature">
        <title>The genome of Chenopodium quinoa.</title>
        <authorList>
            <person name="Jarvis D.E."/>
            <person name="Ho Y.S."/>
            <person name="Lightfoot D.J."/>
            <person name="Schmoeckel S.M."/>
            <person name="Li B."/>
            <person name="Borm T.J.A."/>
            <person name="Ohyanagi H."/>
            <person name="Mineta K."/>
            <person name="Michell C.T."/>
            <person name="Saber N."/>
            <person name="Kharbatia N.M."/>
            <person name="Rupper R.R."/>
            <person name="Sharp A.R."/>
            <person name="Dally N."/>
            <person name="Boughton B.A."/>
            <person name="Woo Y.H."/>
            <person name="Gao G."/>
            <person name="Schijlen E.G.W.M."/>
            <person name="Guo X."/>
            <person name="Momin A.A."/>
            <person name="Negrao S."/>
            <person name="Al-Babili S."/>
            <person name="Gehring C."/>
            <person name="Roessner U."/>
            <person name="Jung C."/>
            <person name="Murphy K."/>
            <person name="Arold S.T."/>
            <person name="Gojobori T."/>
            <person name="van der Linden C.G."/>
            <person name="van Loo E.N."/>
            <person name="Jellen E.N."/>
            <person name="Maughan P.J."/>
            <person name="Tester M."/>
        </authorList>
    </citation>
    <scope>NUCLEOTIDE SEQUENCE [LARGE SCALE GENOMIC DNA]</scope>
    <source>
        <strain evidence="7">cv. PI 614886</strain>
    </source>
</reference>
<comment type="subunit">
    <text evidence="4">Part of a SCF (SKP1-cullin-F-box) protein ligase complex.</text>
</comment>
<evidence type="ECO:0000256" key="3">
    <source>
        <dbReference type="ARBA" id="ARBA00022786"/>
    </source>
</evidence>
<comment type="function">
    <text evidence="4">Involved in ubiquitination and subsequent proteasomal degradation of target proteins. Together with CUL1, RBX1 and a F-box protein, it forms a SCF E3 ubiquitin ligase complex. The functional specificity of this complex depends on the type of F-box protein. In the SCF complex, it serves as an adapter that links the F-box protein to CUL1.</text>
</comment>
<dbReference type="AlphaFoldDB" id="A0A803LSS2"/>
<organism evidence="7 8">
    <name type="scientific">Chenopodium quinoa</name>
    <name type="common">Quinoa</name>
    <dbReference type="NCBI Taxonomy" id="63459"/>
    <lineage>
        <taxon>Eukaryota</taxon>
        <taxon>Viridiplantae</taxon>
        <taxon>Streptophyta</taxon>
        <taxon>Embryophyta</taxon>
        <taxon>Tracheophyta</taxon>
        <taxon>Spermatophyta</taxon>
        <taxon>Magnoliopsida</taxon>
        <taxon>eudicotyledons</taxon>
        <taxon>Gunneridae</taxon>
        <taxon>Pentapetalae</taxon>
        <taxon>Caryophyllales</taxon>
        <taxon>Chenopodiaceae</taxon>
        <taxon>Chenopodioideae</taxon>
        <taxon>Atripliceae</taxon>
        <taxon>Chenopodium</taxon>
    </lineage>
</organism>
<dbReference type="SMR" id="A0A803LSS2"/>